<evidence type="ECO:0000256" key="1">
    <source>
        <dbReference type="SAM" id="SignalP"/>
    </source>
</evidence>
<evidence type="ECO:0000313" key="3">
    <source>
        <dbReference type="Proteomes" id="UP001432027"/>
    </source>
</evidence>
<gene>
    <name evidence="2" type="ORF">PENTCL1PPCAC_15175</name>
</gene>
<proteinExistence type="predicted"/>
<feature type="non-terminal residue" evidence="2">
    <location>
        <position position="1"/>
    </location>
</feature>
<dbReference type="AlphaFoldDB" id="A0AAV5TGI5"/>
<feature type="non-terminal residue" evidence="2">
    <location>
        <position position="95"/>
    </location>
</feature>
<keyword evidence="1" id="KW-0732">Signal</keyword>
<keyword evidence="3" id="KW-1185">Reference proteome</keyword>
<evidence type="ECO:0000313" key="2">
    <source>
        <dbReference type="EMBL" id="GMS93000.1"/>
    </source>
</evidence>
<dbReference type="Gene3D" id="2.10.25.10">
    <property type="entry name" value="Laminin"/>
    <property type="match status" value="1"/>
</dbReference>
<protein>
    <recommendedName>
        <fullName evidence="4">TIL domain-containing protein</fullName>
    </recommendedName>
</protein>
<reference evidence="2" key="1">
    <citation type="submission" date="2023-10" db="EMBL/GenBank/DDBJ databases">
        <title>Genome assembly of Pristionchus species.</title>
        <authorList>
            <person name="Yoshida K."/>
            <person name="Sommer R.J."/>
        </authorList>
    </citation>
    <scope>NUCLEOTIDE SEQUENCE</scope>
    <source>
        <strain evidence="2">RS0144</strain>
    </source>
</reference>
<comment type="caution">
    <text evidence="2">The sequence shown here is derived from an EMBL/GenBank/DDBJ whole genome shotgun (WGS) entry which is preliminary data.</text>
</comment>
<dbReference type="Proteomes" id="UP001432027">
    <property type="component" value="Unassembled WGS sequence"/>
</dbReference>
<accession>A0AAV5TGI5</accession>
<evidence type="ECO:0008006" key="4">
    <source>
        <dbReference type="Google" id="ProtNLM"/>
    </source>
</evidence>
<feature type="chain" id="PRO_5043652476" description="TIL domain-containing protein" evidence="1">
    <location>
        <begin position="25"/>
        <end position="95"/>
    </location>
</feature>
<sequence>QVLFQTFSISVVFAAAQRVPSTCAATLCTVGSECKESNGVVRCVAPGGSNNAIKCSKPFEEWKNCATCEPTCDNRKPMCAKMCQLARCQCRLGFF</sequence>
<feature type="signal peptide" evidence="1">
    <location>
        <begin position="1"/>
        <end position="24"/>
    </location>
</feature>
<name>A0AAV5TGI5_9BILA</name>
<dbReference type="EMBL" id="BTSX01000004">
    <property type="protein sequence ID" value="GMS93000.1"/>
    <property type="molecule type" value="Genomic_DNA"/>
</dbReference>
<organism evidence="2 3">
    <name type="scientific">Pristionchus entomophagus</name>
    <dbReference type="NCBI Taxonomy" id="358040"/>
    <lineage>
        <taxon>Eukaryota</taxon>
        <taxon>Metazoa</taxon>
        <taxon>Ecdysozoa</taxon>
        <taxon>Nematoda</taxon>
        <taxon>Chromadorea</taxon>
        <taxon>Rhabditida</taxon>
        <taxon>Rhabditina</taxon>
        <taxon>Diplogasteromorpha</taxon>
        <taxon>Diplogasteroidea</taxon>
        <taxon>Neodiplogasteridae</taxon>
        <taxon>Pristionchus</taxon>
    </lineage>
</organism>